<evidence type="ECO:0000313" key="2">
    <source>
        <dbReference type="EMBL" id="KUJ10003.1"/>
    </source>
</evidence>
<evidence type="ECO:0000313" key="3">
    <source>
        <dbReference type="Proteomes" id="UP000070700"/>
    </source>
</evidence>
<keyword evidence="1" id="KW-1133">Transmembrane helix</keyword>
<sequence length="151" mass="17507">MIRRFSASRGFKAPCKLLLQSSASSSSKWSGLFKNYMRQKITSNRGINIAKNLWIVLFCSSFIVLPILHVIHTRPSEQEKELAAAQLSAVQSTRKDTLRRRFDEANLSPYERERLESELWAPLCKFLDMEVSRMVREQITTRSNIELARFP</sequence>
<protein>
    <submittedName>
        <fullName evidence="2">Uncharacterized protein</fullName>
    </submittedName>
</protein>
<dbReference type="KEGG" id="psco:LY89DRAFT_267882"/>
<proteinExistence type="predicted"/>
<keyword evidence="1" id="KW-0812">Transmembrane</keyword>
<evidence type="ECO:0000256" key="1">
    <source>
        <dbReference type="SAM" id="Phobius"/>
    </source>
</evidence>
<reference evidence="2 3" key="1">
    <citation type="submission" date="2015-10" db="EMBL/GenBank/DDBJ databases">
        <title>Full genome of DAOMC 229536 Phialocephala scopiformis, a fungal endophyte of spruce producing the potent anti-insectan compound rugulosin.</title>
        <authorList>
            <consortium name="DOE Joint Genome Institute"/>
            <person name="Walker A.K."/>
            <person name="Frasz S.L."/>
            <person name="Seifert K.A."/>
            <person name="Miller J.D."/>
            <person name="Mondo S.J."/>
            <person name="Labutti K."/>
            <person name="Lipzen A."/>
            <person name="Dockter R."/>
            <person name="Kennedy M."/>
            <person name="Grigoriev I.V."/>
            <person name="Spatafora J.W."/>
        </authorList>
    </citation>
    <scope>NUCLEOTIDE SEQUENCE [LARGE SCALE GENOMIC DNA]</scope>
    <source>
        <strain evidence="2 3">CBS 120377</strain>
    </source>
</reference>
<accession>A0A132BCM5</accession>
<gene>
    <name evidence="2" type="ORF">LY89DRAFT_267882</name>
</gene>
<dbReference type="GeneID" id="28816059"/>
<dbReference type="RefSeq" id="XP_018064358.1">
    <property type="nucleotide sequence ID" value="XM_018206333.1"/>
</dbReference>
<keyword evidence="3" id="KW-1185">Reference proteome</keyword>
<name>A0A132BCM5_MOLSC</name>
<feature type="transmembrane region" description="Helical" evidence="1">
    <location>
        <begin position="53"/>
        <end position="71"/>
    </location>
</feature>
<dbReference type="InParanoid" id="A0A132BCM5"/>
<dbReference type="Proteomes" id="UP000070700">
    <property type="component" value="Unassembled WGS sequence"/>
</dbReference>
<organism evidence="2 3">
    <name type="scientific">Mollisia scopiformis</name>
    <name type="common">Conifer needle endophyte fungus</name>
    <name type="synonym">Phialocephala scopiformis</name>
    <dbReference type="NCBI Taxonomy" id="149040"/>
    <lineage>
        <taxon>Eukaryota</taxon>
        <taxon>Fungi</taxon>
        <taxon>Dikarya</taxon>
        <taxon>Ascomycota</taxon>
        <taxon>Pezizomycotina</taxon>
        <taxon>Leotiomycetes</taxon>
        <taxon>Helotiales</taxon>
        <taxon>Mollisiaceae</taxon>
        <taxon>Mollisia</taxon>
    </lineage>
</organism>
<dbReference type="AlphaFoldDB" id="A0A132BCM5"/>
<dbReference type="EMBL" id="KQ947430">
    <property type="protein sequence ID" value="KUJ10003.1"/>
    <property type="molecule type" value="Genomic_DNA"/>
</dbReference>
<keyword evidence="1" id="KW-0472">Membrane</keyword>